<dbReference type="GO" id="GO:0006302">
    <property type="term" value="P:double-strand break repair"/>
    <property type="evidence" value="ECO:0007669"/>
    <property type="project" value="TreeGrafter"/>
</dbReference>
<evidence type="ECO:0000256" key="2">
    <source>
        <dbReference type="ARBA" id="ARBA00023172"/>
    </source>
</evidence>
<dbReference type="Gene3D" id="2.40.50.140">
    <property type="entry name" value="Nucleic acid-binding proteins"/>
    <property type="match status" value="1"/>
</dbReference>
<dbReference type="EMBL" id="SELH01000011">
    <property type="protein sequence ID" value="TWP30623.1"/>
    <property type="molecule type" value="Genomic_DNA"/>
</dbReference>
<dbReference type="GO" id="GO:0043590">
    <property type="term" value="C:bacterial nucleoid"/>
    <property type="evidence" value="ECO:0007669"/>
    <property type="project" value="TreeGrafter"/>
</dbReference>
<evidence type="ECO:0000313" key="6">
    <source>
        <dbReference type="Proteomes" id="UP000319499"/>
    </source>
</evidence>
<keyword evidence="2" id="KW-0233">DNA recombination</keyword>
<gene>
    <name evidence="5" type="ORF">ETU09_01080</name>
</gene>
<dbReference type="Pfam" id="PF02565">
    <property type="entry name" value="RecO_C"/>
    <property type="match status" value="1"/>
</dbReference>
<dbReference type="InterPro" id="IPR003717">
    <property type="entry name" value="RecO"/>
</dbReference>
<dbReference type="GO" id="GO:0006310">
    <property type="term" value="P:DNA recombination"/>
    <property type="evidence" value="ECO:0007669"/>
    <property type="project" value="UniProtKB-KW"/>
</dbReference>
<comment type="caution">
    <text evidence="5">The sequence shown here is derived from an EMBL/GenBank/DDBJ whole genome shotgun (WGS) entry which is preliminary data.</text>
</comment>
<keyword evidence="6" id="KW-1185">Reference proteome</keyword>
<organism evidence="5 6">
    <name type="scientific">Apibacter muscae</name>
    <dbReference type="NCBI Taxonomy" id="2509004"/>
    <lineage>
        <taxon>Bacteria</taxon>
        <taxon>Pseudomonadati</taxon>
        <taxon>Bacteroidota</taxon>
        <taxon>Flavobacteriia</taxon>
        <taxon>Flavobacteriales</taxon>
        <taxon>Weeksellaceae</taxon>
        <taxon>Apibacter</taxon>
    </lineage>
</organism>
<dbReference type="AlphaFoldDB" id="A0A563DL66"/>
<evidence type="ECO:0000256" key="3">
    <source>
        <dbReference type="ARBA" id="ARBA00023204"/>
    </source>
</evidence>
<dbReference type="PANTHER" id="PTHR33991">
    <property type="entry name" value="DNA REPAIR PROTEIN RECO"/>
    <property type="match status" value="1"/>
</dbReference>
<protein>
    <recommendedName>
        <fullName evidence="4">DNA replication/recombination mediator RecO N-terminal domain-containing protein</fullName>
    </recommendedName>
</protein>
<feature type="domain" description="DNA replication/recombination mediator RecO N-terminal" evidence="4">
    <location>
        <begin position="1"/>
        <end position="72"/>
    </location>
</feature>
<reference evidence="5 6" key="1">
    <citation type="submission" date="2019-02" db="EMBL/GenBank/DDBJ databases">
        <title>Apibacter muscae sp. nov.: a novel member of the house fly microbiota.</title>
        <authorList>
            <person name="Park R."/>
        </authorList>
    </citation>
    <scope>NUCLEOTIDE SEQUENCE [LARGE SCALE GENOMIC DNA]</scope>
    <source>
        <strain evidence="5 6">AL1</strain>
    </source>
</reference>
<dbReference type="RefSeq" id="WP_146261209.1">
    <property type="nucleotide sequence ID" value="NZ_SELG01000024.1"/>
</dbReference>
<evidence type="ECO:0000256" key="1">
    <source>
        <dbReference type="ARBA" id="ARBA00022763"/>
    </source>
</evidence>
<sequence length="239" mass="27967">MIESTKALILSHLKYSDNSLIIKCFTDSFGFKTFILKGAFSKGKKKNNKVFLLNEVEISFYKKLNNNSSTLELIKDMHQGYVFQSLHTNVVKSSMITFIGEILNQVLKNEDAYNLSLYFFLKNKLIELDNRKASFADFHLYFLLELTKYLGITPLAVNSNFPYFNLREGIFSLKSHNLSKSENGNLWNQLLTYDFNNEINCFNSSQRKMMIEEIISYYEFHIDNFKKPISLEILKEIFN</sequence>
<dbReference type="InterPro" id="IPR012340">
    <property type="entry name" value="NA-bd_OB-fold"/>
</dbReference>
<dbReference type="PANTHER" id="PTHR33991:SF1">
    <property type="entry name" value="DNA REPAIR PROTEIN RECO"/>
    <property type="match status" value="1"/>
</dbReference>
<evidence type="ECO:0000259" key="4">
    <source>
        <dbReference type="Pfam" id="PF11967"/>
    </source>
</evidence>
<dbReference type="InterPro" id="IPR022572">
    <property type="entry name" value="DNA_rep/recomb_RecO_N"/>
</dbReference>
<proteinExistence type="predicted"/>
<name>A0A563DL66_9FLAO</name>
<dbReference type="Proteomes" id="UP000319499">
    <property type="component" value="Unassembled WGS sequence"/>
</dbReference>
<dbReference type="SUPFAM" id="SSF50249">
    <property type="entry name" value="Nucleic acid-binding proteins"/>
    <property type="match status" value="1"/>
</dbReference>
<keyword evidence="1" id="KW-0227">DNA damage</keyword>
<dbReference type="OrthoDB" id="9789152at2"/>
<evidence type="ECO:0000313" key="5">
    <source>
        <dbReference type="EMBL" id="TWP30623.1"/>
    </source>
</evidence>
<keyword evidence="3" id="KW-0234">DNA repair</keyword>
<accession>A0A563DL66</accession>
<dbReference type="Pfam" id="PF11967">
    <property type="entry name" value="RecO_N"/>
    <property type="match status" value="1"/>
</dbReference>